<keyword evidence="3" id="KW-1185">Reference proteome</keyword>
<organism evidence="2 3">
    <name type="scientific">Psychrosphaera algicola</name>
    <dbReference type="NCBI Taxonomy" id="3023714"/>
    <lineage>
        <taxon>Bacteria</taxon>
        <taxon>Pseudomonadati</taxon>
        <taxon>Pseudomonadota</taxon>
        <taxon>Gammaproteobacteria</taxon>
        <taxon>Alteromonadales</taxon>
        <taxon>Pseudoalteromonadaceae</taxon>
        <taxon>Psychrosphaera</taxon>
    </lineage>
</organism>
<feature type="signal peptide" evidence="1">
    <location>
        <begin position="1"/>
        <end position="17"/>
    </location>
</feature>
<gene>
    <name evidence="2" type="ORF">PN838_17425</name>
</gene>
<keyword evidence="1" id="KW-0732">Signal</keyword>
<sequence length="293" mass="33463">MRYLIAALLVFAFSASANEDGWFPISLKDKYVHIPITLNGIETTAILDTGTVSNYISKDFVAKHGSNLSKGGVTKIANSWDDEFYQVYNEVPIKIFDTEFKMDDLIESDLPSGDVVIGMHFFRFYILQVDYPNKQIRMLDRKSVNMKKYNNIESRVEGDHGVPIVKLSVNKEKDAWFLLDTASPLGLTIDRSLSEKRDWLRDYKTGRVTLKELNQEVEMNQLEIPMLKIGPFEIEKIATAVPDKGHSLDLRPRYEKSFSRIKGKKLRGSVGFDVLKHFIVTIEYQTGFVHISG</sequence>
<name>A0ABT5FGD3_9GAMM</name>
<keyword evidence="2" id="KW-0645">Protease</keyword>
<proteinExistence type="predicted"/>
<dbReference type="EMBL" id="JAQOMS010000002">
    <property type="protein sequence ID" value="MDC2890214.1"/>
    <property type="molecule type" value="Genomic_DNA"/>
</dbReference>
<keyword evidence="2" id="KW-0378">Hydrolase</keyword>
<dbReference type="GO" id="GO:0008233">
    <property type="term" value="F:peptidase activity"/>
    <property type="evidence" value="ECO:0007669"/>
    <property type="project" value="UniProtKB-KW"/>
</dbReference>
<feature type="chain" id="PRO_5046193132" evidence="1">
    <location>
        <begin position="18"/>
        <end position="293"/>
    </location>
</feature>
<protein>
    <submittedName>
        <fullName evidence="2">Aspartyl protease family protein</fullName>
    </submittedName>
</protein>
<dbReference type="Pfam" id="PF08284">
    <property type="entry name" value="RVP_2"/>
    <property type="match status" value="1"/>
</dbReference>
<dbReference type="GO" id="GO:0006508">
    <property type="term" value="P:proteolysis"/>
    <property type="evidence" value="ECO:0007669"/>
    <property type="project" value="UniProtKB-KW"/>
</dbReference>
<dbReference type="CDD" id="cd00303">
    <property type="entry name" value="retropepsin_like"/>
    <property type="match status" value="1"/>
</dbReference>
<evidence type="ECO:0000313" key="3">
    <source>
        <dbReference type="Proteomes" id="UP001528411"/>
    </source>
</evidence>
<evidence type="ECO:0000256" key="1">
    <source>
        <dbReference type="SAM" id="SignalP"/>
    </source>
</evidence>
<accession>A0ABT5FGD3</accession>
<dbReference type="Proteomes" id="UP001528411">
    <property type="component" value="Unassembled WGS sequence"/>
</dbReference>
<evidence type="ECO:0000313" key="2">
    <source>
        <dbReference type="EMBL" id="MDC2890214.1"/>
    </source>
</evidence>
<dbReference type="RefSeq" id="WP_215963889.1">
    <property type="nucleotide sequence ID" value="NZ_JAQOMS010000002.1"/>
</dbReference>
<comment type="caution">
    <text evidence="2">The sequence shown here is derived from an EMBL/GenBank/DDBJ whole genome shotgun (WGS) entry which is preliminary data.</text>
</comment>
<reference evidence="2 3" key="1">
    <citation type="submission" date="2023-01" db="EMBL/GenBank/DDBJ databases">
        <title>Psychrosphaera sp. nov., isolated from marine algae.</title>
        <authorList>
            <person name="Bayburt H."/>
            <person name="Choi B.J."/>
            <person name="Kim J.M."/>
            <person name="Choi D.G."/>
            <person name="Jeon C.O."/>
        </authorList>
    </citation>
    <scope>NUCLEOTIDE SEQUENCE [LARGE SCALE GENOMIC DNA]</scope>
    <source>
        <strain evidence="2 3">G1-22</strain>
    </source>
</reference>